<dbReference type="InterPro" id="IPR052657">
    <property type="entry name" value="PDP_family_Arabidopsis"/>
</dbReference>
<evidence type="ECO:0000313" key="4">
    <source>
        <dbReference type="Proteomes" id="UP000826271"/>
    </source>
</evidence>
<dbReference type="AlphaFoldDB" id="A0AAV6WGI3"/>
<dbReference type="CDD" id="cd05162">
    <property type="entry name" value="PWWP"/>
    <property type="match status" value="1"/>
</dbReference>
<dbReference type="Pfam" id="PF00855">
    <property type="entry name" value="PWWP"/>
    <property type="match status" value="1"/>
</dbReference>
<organism evidence="3 4">
    <name type="scientific">Buddleja alternifolia</name>
    <dbReference type="NCBI Taxonomy" id="168488"/>
    <lineage>
        <taxon>Eukaryota</taxon>
        <taxon>Viridiplantae</taxon>
        <taxon>Streptophyta</taxon>
        <taxon>Embryophyta</taxon>
        <taxon>Tracheophyta</taxon>
        <taxon>Spermatophyta</taxon>
        <taxon>Magnoliopsida</taxon>
        <taxon>eudicotyledons</taxon>
        <taxon>Gunneridae</taxon>
        <taxon>Pentapetalae</taxon>
        <taxon>asterids</taxon>
        <taxon>lamiids</taxon>
        <taxon>Lamiales</taxon>
        <taxon>Scrophulariaceae</taxon>
        <taxon>Buddlejeae</taxon>
        <taxon>Buddleja</taxon>
    </lineage>
</organism>
<dbReference type="SUPFAM" id="SSF63748">
    <property type="entry name" value="Tudor/PWWP/MBT"/>
    <property type="match status" value="1"/>
</dbReference>
<feature type="region of interest" description="Disordered" evidence="1">
    <location>
        <begin position="363"/>
        <end position="383"/>
    </location>
</feature>
<dbReference type="Gene3D" id="2.30.30.140">
    <property type="match status" value="1"/>
</dbReference>
<accession>A0AAV6WGI3</accession>
<keyword evidence="4" id="KW-1185">Reference proteome</keyword>
<dbReference type="EMBL" id="WHWC01000016">
    <property type="protein sequence ID" value="KAG8366874.1"/>
    <property type="molecule type" value="Genomic_DNA"/>
</dbReference>
<dbReference type="SMART" id="SM00293">
    <property type="entry name" value="PWWP"/>
    <property type="match status" value="1"/>
</dbReference>
<evidence type="ECO:0000313" key="3">
    <source>
        <dbReference type="EMBL" id="KAG8366874.1"/>
    </source>
</evidence>
<feature type="compositionally biased region" description="Polar residues" evidence="1">
    <location>
        <begin position="1"/>
        <end position="11"/>
    </location>
</feature>
<feature type="compositionally biased region" description="Low complexity" evidence="1">
    <location>
        <begin position="363"/>
        <end position="372"/>
    </location>
</feature>
<gene>
    <name evidence="3" type="ORF">BUALT_Bualt16G0013300</name>
</gene>
<protein>
    <recommendedName>
        <fullName evidence="2">PWWP domain-containing protein</fullName>
    </recommendedName>
</protein>
<comment type="caution">
    <text evidence="3">The sequence shown here is derived from an EMBL/GenBank/DDBJ whole genome shotgun (WGS) entry which is preliminary data.</text>
</comment>
<name>A0AAV6WGI3_9LAMI</name>
<feature type="domain" description="PWWP" evidence="2">
    <location>
        <begin position="167"/>
        <end position="228"/>
    </location>
</feature>
<dbReference type="PANTHER" id="PTHR10688:SF3">
    <property type="entry name" value="PWWP DOMAIN-CONTAINING PROTEIN 6"/>
    <property type="match status" value="1"/>
</dbReference>
<dbReference type="PROSITE" id="PS50812">
    <property type="entry name" value="PWWP"/>
    <property type="match status" value="1"/>
</dbReference>
<proteinExistence type="predicted"/>
<sequence length="858" mass="94291">MGDATKITSEDSGALMGGSGSKEKGFDVNKVDYGSAAAAVVSERVVETETVVEATFDSNSELECGLEGKEKIGVENLSSISNARTSVLVNGIDAGVSANASSNGVIASDEKIKDDEGSCAVTVEGDFGDLKKLSGSGTTGFYSNLNGDGKGEGHGEKLEDKDNGFLVGDFVWGKIKSHPWWPGQIYNAKDASEFAVKHKQEGRLLVAFFGDGSCSWCLPSQLIPFVENFEEMSKDSSSKSFLNAVQRAVDEVGRVVELEMICNCIPEEKKEGLARPVVVNAGLKPGVIMPKVDFYRLSIAKHESTELIAKVRQFAKAVSVDNALELAVFRSWLSAFYRFKGGYQMPQYHEPIHIEGLEDENNSVSDVANDSSDPIEAPTVGPMEEYWVPPDVDAANSRALSDDKFFHRRKQKSVAELMGESTIVKPESQKRSKNKDGTDIGKTLKKRKVEISESSEIKNENVLKAENGGVGAVNRVKPREIEVVDAEMASGEAKEELETVSSPRERKLSKYLSPPYTNLSWWMGNSSSKIVSEIGSDKSSKTARSGKRMAEGSGDLFASQSVSKYVDKASEEELPNGQLERPQTVENNMTLSFSTSHVDVPVNELLSEIQSAALDPFYLSRKGSLDMVWEFVTAFRSSTYLHGPDFKIYRKCKAGEKRKSLPSQLGNDFAPKKAQSMKTSKVLKAEGAKVERRALPCLTLSFTSGFPLPSKEDIMRLFGKFGVLNEKKTKVLPDSHLVRIVYMRDSDAEAAFKSSLIESPFGFEQVNYRLKRSSAGSRSRISRPNVCSPLKQTPADDLILDVSVVKRKFEIMTAILENYHSKFSPEDKCGLKDDMRHLREKVETTCDKVRLMAENSSS</sequence>
<dbReference type="InterPro" id="IPR000313">
    <property type="entry name" value="PWWP_dom"/>
</dbReference>
<evidence type="ECO:0000256" key="1">
    <source>
        <dbReference type="SAM" id="MobiDB-lite"/>
    </source>
</evidence>
<feature type="region of interest" description="Disordered" evidence="1">
    <location>
        <begin position="1"/>
        <end position="24"/>
    </location>
</feature>
<dbReference type="Proteomes" id="UP000826271">
    <property type="component" value="Unassembled WGS sequence"/>
</dbReference>
<reference evidence="3" key="1">
    <citation type="submission" date="2019-10" db="EMBL/GenBank/DDBJ databases">
        <authorList>
            <person name="Zhang R."/>
            <person name="Pan Y."/>
            <person name="Wang J."/>
            <person name="Ma R."/>
            <person name="Yu S."/>
        </authorList>
    </citation>
    <scope>NUCLEOTIDE SEQUENCE</scope>
    <source>
        <strain evidence="3">LA-IB0</strain>
        <tissue evidence="3">Leaf</tissue>
    </source>
</reference>
<dbReference type="PANTHER" id="PTHR10688">
    <property type="entry name" value="PWWP DOMAIN-CONTAINING PROTEIN"/>
    <property type="match status" value="1"/>
</dbReference>
<evidence type="ECO:0000259" key="2">
    <source>
        <dbReference type="PROSITE" id="PS50812"/>
    </source>
</evidence>